<dbReference type="FunFam" id="3.40.50.300:FF:001329">
    <property type="entry name" value="Small GTP-binding protein, putative"/>
    <property type="match status" value="1"/>
</dbReference>
<dbReference type="PANTHER" id="PTHR47981:SF20">
    <property type="entry name" value="RAS-RELATED PROTEIN RAB-7A"/>
    <property type="match status" value="1"/>
</dbReference>
<dbReference type="PANTHER" id="PTHR47981">
    <property type="entry name" value="RAB FAMILY"/>
    <property type="match status" value="1"/>
</dbReference>
<dbReference type="AlphaFoldDB" id="A0A1J4JZI9"/>
<keyword evidence="2" id="KW-0547">Nucleotide-binding</keyword>
<accession>A0A1J4JZI9</accession>
<dbReference type="GO" id="GO:0005525">
    <property type="term" value="F:GTP binding"/>
    <property type="evidence" value="ECO:0007669"/>
    <property type="project" value="UniProtKB-KW"/>
</dbReference>
<dbReference type="SUPFAM" id="SSF52540">
    <property type="entry name" value="P-loop containing nucleoside triphosphate hydrolases"/>
    <property type="match status" value="1"/>
</dbReference>
<protein>
    <submittedName>
        <fullName evidence="4">GTP-binding protein yptV5</fullName>
    </submittedName>
</protein>
<dbReference type="GO" id="GO:0090385">
    <property type="term" value="P:phagosome-lysosome fusion"/>
    <property type="evidence" value="ECO:0007669"/>
    <property type="project" value="TreeGrafter"/>
</dbReference>
<dbReference type="PROSITE" id="PS51419">
    <property type="entry name" value="RAB"/>
    <property type="match status" value="1"/>
</dbReference>
<gene>
    <name evidence="4" type="primary">YPTV5</name>
    <name evidence="4" type="ORF">TRFO_06389</name>
</gene>
<keyword evidence="3" id="KW-0342">GTP-binding</keyword>
<evidence type="ECO:0000256" key="1">
    <source>
        <dbReference type="ARBA" id="ARBA00006270"/>
    </source>
</evidence>
<dbReference type="SMART" id="SM00175">
    <property type="entry name" value="RAB"/>
    <property type="match status" value="1"/>
</dbReference>
<dbReference type="SMART" id="SM00176">
    <property type="entry name" value="RAN"/>
    <property type="match status" value="1"/>
</dbReference>
<dbReference type="GO" id="GO:0003924">
    <property type="term" value="F:GTPase activity"/>
    <property type="evidence" value="ECO:0007669"/>
    <property type="project" value="InterPro"/>
</dbReference>
<dbReference type="GO" id="GO:0045335">
    <property type="term" value="C:phagocytic vesicle"/>
    <property type="evidence" value="ECO:0007669"/>
    <property type="project" value="TreeGrafter"/>
</dbReference>
<evidence type="ECO:0000256" key="3">
    <source>
        <dbReference type="ARBA" id="ARBA00023134"/>
    </source>
</evidence>
<organism evidence="4 5">
    <name type="scientific">Tritrichomonas foetus</name>
    <dbReference type="NCBI Taxonomy" id="1144522"/>
    <lineage>
        <taxon>Eukaryota</taxon>
        <taxon>Metamonada</taxon>
        <taxon>Parabasalia</taxon>
        <taxon>Tritrichomonadida</taxon>
        <taxon>Tritrichomonadidae</taxon>
        <taxon>Tritrichomonas</taxon>
    </lineage>
</organism>
<dbReference type="NCBIfam" id="TIGR00231">
    <property type="entry name" value="small_GTP"/>
    <property type="match status" value="1"/>
</dbReference>
<comment type="caution">
    <text evidence="4">The sequence shown here is derived from an EMBL/GenBank/DDBJ whole genome shotgun (WGS) entry which is preliminary data.</text>
</comment>
<dbReference type="PROSITE" id="PS51421">
    <property type="entry name" value="RAS"/>
    <property type="match status" value="1"/>
</dbReference>
<dbReference type="GO" id="GO:0005770">
    <property type="term" value="C:late endosome"/>
    <property type="evidence" value="ECO:0007669"/>
    <property type="project" value="TreeGrafter"/>
</dbReference>
<dbReference type="SMART" id="SM00173">
    <property type="entry name" value="RAS"/>
    <property type="match status" value="1"/>
</dbReference>
<dbReference type="Gene3D" id="3.40.50.300">
    <property type="entry name" value="P-loop containing nucleotide triphosphate hydrolases"/>
    <property type="match status" value="1"/>
</dbReference>
<sequence>MSNHNTTRSCKLTILGDSSVGKTTLIHSFVNDEFRADFKATLGTDLSNKYITVDDQQIQTMIWDTAGTERFQSVGQQFYRGSEACILVADLTNIETFKHLEKWRDALISVVPDEDIAHFPFVIFANKADLVESREVSPEQVKSFGQKFGCETFEVSAKNGQNVELGFITVLRKYLENLRVISIPIYNSPSVDINSGQKNNSCC</sequence>
<dbReference type="GO" id="GO:0005764">
    <property type="term" value="C:lysosome"/>
    <property type="evidence" value="ECO:0007669"/>
    <property type="project" value="TreeGrafter"/>
</dbReference>
<dbReference type="OrthoDB" id="1436450at2759"/>
<dbReference type="VEuPathDB" id="TrichDB:TRFO_06389"/>
<dbReference type="Proteomes" id="UP000179807">
    <property type="component" value="Unassembled WGS sequence"/>
</dbReference>
<dbReference type="SMART" id="SM00174">
    <property type="entry name" value="RHO"/>
    <property type="match status" value="1"/>
</dbReference>
<dbReference type="GeneID" id="94827772"/>
<dbReference type="EMBL" id="MLAK01000804">
    <property type="protein sequence ID" value="OHT04098.1"/>
    <property type="molecule type" value="Genomic_DNA"/>
</dbReference>
<dbReference type="Pfam" id="PF00071">
    <property type="entry name" value="Ras"/>
    <property type="match status" value="1"/>
</dbReference>
<dbReference type="PROSITE" id="PS51417">
    <property type="entry name" value="ARF"/>
    <property type="match status" value="1"/>
</dbReference>
<comment type="similarity">
    <text evidence="1">Belongs to the small GTPase superfamily. Rab family.</text>
</comment>
<evidence type="ECO:0000313" key="4">
    <source>
        <dbReference type="EMBL" id="OHT04098.1"/>
    </source>
</evidence>
<dbReference type="InterPro" id="IPR005225">
    <property type="entry name" value="Small_GTP-bd"/>
</dbReference>
<dbReference type="PRINTS" id="PR00449">
    <property type="entry name" value="RASTRNSFRMNG"/>
</dbReference>
<evidence type="ECO:0000313" key="5">
    <source>
        <dbReference type="Proteomes" id="UP000179807"/>
    </source>
</evidence>
<dbReference type="InterPro" id="IPR001806">
    <property type="entry name" value="Small_GTPase"/>
</dbReference>
<reference evidence="4" key="1">
    <citation type="submission" date="2016-10" db="EMBL/GenBank/DDBJ databases">
        <authorList>
            <person name="Benchimol M."/>
            <person name="Almeida L.G."/>
            <person name="Vasconcelos A.T."/>
            <person name="Perreira-Neves A."/>
            <person name="Rosa I.A."/>
            <person name="Tasca T."/>
            <person name="Bogo M.R."/>
            <person name="de Souza W."/>
        </authorList>
    </citation>
    <scope>NUCLEOTIDE SEQUENCE [LARGE SCALE GENOMIC DNA]</scope>
    <source>
        <strain evidence="4">K</strain>
    </source>
</reference>
<dbReference type="InterPro" id="IPR027417">
    <property type="entry name" value="P-loop_NTPase"/>
</dbReference>
<keyword evidence="5" id="KW-1185">Reference proteome</keyword>
<proteinExistence type="inferred from homology"/>
<evidence type="ECO:0000256" key="2">
    <source>
        <dbReference type="ARBA" id="ARBA00022741"/>
    </source>
</evidence>
<dbReference type="RefSeq" id="XP_068357234.1">
    <property type="nucleotide sequence ID" value="XM_068493068.1"/>
</dbReference>
<name>A0A1J4JZI9_9EUKA</name>